<dbReference type="GO" id="GO:0009251">
    <property type="term" value="P:glucan catabolic process"/>
    <property type="evidence" value="ECO:0007669"/>
    <property type="project" value="TreeGrafter"/>
</dbReference>
<keyword evidence="6 10" id="KW-0326">Glycosidase</keyword>
<dbReference type="InterPro" id="IPR017853">
    <property type="entry name" value="GH"/>
</dbReference>
<keyword evidence="4" id="KW-0732">Signal</keyword>
<dbReference type="PANTHER" id="PTHR31297">
    <property type="entry name" value="GLUCAN ENDO-1,6-BETA-GLUCOSIDASE B"/>
    <property type="match status" value="1"/>
</dbReference>
<evidence type="ECO:0000256" key="10">
    <source>
        <dbReference type="RuleBase" id="RU361153"/>
    </source>
</evidence>
<dbReference type="OrthoDB" id="62120at2759"/>
<dbReference type="Pfam" id="PF00150">
    <property type="entry name" value="Cellulase"/>
    <property type="match status" value="1"/>
</dbReference>
<comment type="subcellular location">
    <subcellularLocation>
        <location evidence="1">Secreted</location>
    </subcellularLocation>
</comment>
<evidence type="ECO:0000256" key="9">
    <source>
        <dbReference type="ARBA" id="ARBA00038929"/>
    </source>
</evidence>
<name>A0A6A7C5E7_9PEZI</name>
<dbReference type="InterPro" id="IPR018087">
    <property type="entry name" value="Glyco_hydro_5_CS"/>
</dbReference>
<dbReference type="SUPFAM" id="SSF51445">
    <property type="entry name" value="(Trans)glycosidases"/>
    <property type="match status" value="1"/>
</dbReference>
<dbReference type="AlphaFoldDB" id="A0A6A7C5E7"/>
<evidence type="ECO:0000256" key="3">
    <source>
        <dbReference type="ARBA" id="ARBA00022525"/>
    </source>
</evidence>
<sequence>MHFSWSVVFDINSEKIRGVNLGGWTVLEPWITPSIFEGTPDNVVDEYTFCQTLGKDEAKRRLEEHWSSFITEDDFRQISAAGLNLVRMSLGYWSISPLDGDPYVQGAYDYVGKALDWASNHNLKVMIDLHGAPDSQNGFDNSGKRGGIGWMQGDTMQQTLTALKKLRDDHASHPALVAVELINEPLGIDMGRLTDFYNQGWELFSGSHVAVTVSDAFQGPSVWNSWGNDKWAIMVDVHNYQVFTQGLLTLSLDQHVGAACGAGQAMLASNKWTITGEFSGALTDCAKWLNGRGVGARYDGTFNYNGASSSYVGNCAGKYQGTVEGLGDADKNNIKTFLSAQLSAYEKKNGWIFWTWKNEGAPEWHFQNLTAAGLTPNPLSAASGC</sequence>
<evidence type="ECO:0000256" key="2">
    <source>
        <dbReference type="ARBA" id="ARBA00005641"/>
    </source>
</evidence>
<evidence type="ECO:0000256" key="4">
    <source>
        <dbReference type="ARBA" id="ARBA00022729"/>
    </source>
</evidence>
<feature type="domain" description="Glycoside hydrolase family 5" evidence="11">
    <location>
        <begin position="60"/>
        <end position="191"/>
    </location>
</feature>
<dbReference type="GO" id="GO:0071555">
    <property type="term" value="P:cell wall organization"/>
    <property type="evidence" value="ECO:0007669"/>
    <property type="project" value="UniProtKB-KW"/>
</dbReference>
<dbReference type="GO" id="GO:0004338">
    <property type="term" value="F:glucan exo-1,3-beta-glucosidase activity"/>
    <property type="evidence" value="ECO:0007669"/>
    <property type="project" value="UniProtKB-EC"/>
</dbReference>
<dbReference type="Proteomes" id="UP000799421">
    <property type="component" value="Unassembled WGS sequence"/>
</dbReference>
<evidence type="ECO:0000313" key="13">
    <source>
        <dbReference type="Proteomes" id="UP000799421"/>
    </source>
</evidence>
<evidence type="ECO:0000256" key="8">
    <source>
        <dbReference type="ARBA" id="ARBA00036824"/>
    </source>
</evidence>
<dbReference type="EMBL" id="MU005965">
    <property type="protein sequence ID" value="KAF2862603.1"/>
    <property type="molecule type" value="Genomic_DNA"/>
</dbReference>
<dbReference type="GO" id="GO:0009986">
    <property type="term" value="C:cell surface"/>
    <property type="evidence" value="ECO:0007669"/>
    <property type="project" value="TreeGrafter"/>
</dbReference>
<organism evidence="12 13">
    <name type="scientific">Piedraia hortae CBS 480.64</name>
    <dbReference type="NCBI Taxonomy" id="1314780"/>
    <lineage>
        <taxon>Eukaryota</taxon>
        <taxon>Fungi</taxon>
        <taxon>Dikarya</taxon>
        <taxon>Ascomycota</taxon>
        <taxon>Pezizomycotina</taxon>
        <taxon>Dothideomycetes</taxon>
        <taxon>Dothideomycetidae</taxon>
        <taxon>Capnodiales</taxon>
        <taxon>Piedraiaceae</taxon>
        <taxon>Piedraia</taxon>
    </lineage>
</organism>
<proteinExistence type="inferred from homology"/>
<reference evidence="12" key="1">
    <citation type="journal article" date="2020" name="Stud. Mycol.">
        <title>101 Dothideomycetes genomes: a test case for predicting lifestyles and emergence of pathogens.</title>
        <authorList>
            <person name="Haridas S."/>
            <person name="Albert R."/>
            <person name="Binder M."/>
            <person name="Bloem J."/>
            <person name="Labutti K."/>
            <person name="Salamov A."/>
            <person name="Andreopoulos B."/>
            <person name="Baker S."/>
            <person name="Barry K."/>
            <person name="Bills G."/>
            <person name="Bluhm B."/>
            <person name="Cannon C."/>
            <person name="Castanera R."/>
            <person name="Culley D."/>
            <person name="Daum C."/>
            <person name="Ezra D."/>
            <person name="Gonzalez J."/>
            <person name="Henrissat B."/>
            <person name="Kuo A."/>
            <person name="Liang C."/>
            <person name="Lipzen A."/>
            <person name="Lutzoni F."/>
            <person name="Magnuson J."/>
            <person name="Mondo S."/>
            <person name="Nolan M."/>
            <person name="Ohm R."/>
            <person name="Pangilinan J."/>
            <person name="Park H.-J."/>
            <person name="Ramirez L."/>
            <person name="Alfaro M."/>
            <person name="Sun H."/>
            <person name="Tritt A."/>
            <person name="Yoshinaga Y."/>
            <person name="Zwiers L.-H."/>
            <person name="Turgeon B."/>
            <person name="Goodwin S."/>
            <person name="Spatafora J."/>
            <person name="Crous P."/>
            <person name="Grigoriev I."/>
        </authorList>
    </citation>
    <scope>NUCLEOTIDE SEQUENCE</scope>
    <source>
        <strain evidence="12">CBS 480.64</strain>
    </source>
</reference>
<evidence type="ECO:0000313" key="12">
    <source>
        <dbReference type="EMBL" id="KAF2862603.1"/>
    </source>
</evidence>
<dbReference type="InterPro" id="IPR001547">
    <property type="entry name" value="Glyco_hydro_5"/>
</dbReference>
<keyword evidence="13" id="KW-1185">Reference proteome</keyword>
<evidence type="ECO:0000259" key="11">
    <source>
        <dbReference type="Pfam" id="PF00150"/>
    </source>
</evidence>
<keyword evidence="5 10" id="KW-0378">Hydrolase</keyword>
<evidence type="ECO:0000256" key="5">
    <source>
        <dbReference type="ARBA" id="ARBA00022801"/>
    </source>
</evidence>
<comment type="catalytic activity">
    <reaction evidence="8">
        <text>Successive hydrolysis of beta-D-glucose units from the non-reducing ends of (1-&gt;3)-beta-D-glucans, releasing alpha-glucose.</text>
        <dbReference type="EC" id="3.2.1.58"/>
    </reaction>
</comment>
<evidence type="ECO:0000256" key="6">
    <source>
        <dbReference type="ARBA" id="ARBA00023295"/>
    </source>
</evidence>
<dbReference type="PANTHER" id="PTHR31297:SF1">
    <property type="entry name" value="GLUCAN 1,3-BETA-GLUCOSIDASE I_II-RELATED"/>
    <property type="match status" value="1"/>
</dbReference>
<evidence type="ECO:0000256" key="7">
    <source>
        <dbReference type="ARBA" id="ARBA00023316"/>
    </source>
</evidence>
<dbReference type="Gene3D" id="3.20.20.80">
    <property type="entry name" value="Glycosidases"/>
    <property type="match status" value="1"/>
</dbReference>
<gene>
    <name evidence="12" type="ORF">K470DRAFT_298578</name>
</gene>
<dbReference type="EC" id="3.2.1.58" evidence="9"/>
<dbReference type="GO" id="GO:0005576">
    <property type="term" value="C:extracellular region"/>
    <property type="evidence" value="ECO:0007669"/>
    <property type="project" value="UniProtKB-SubCell"/>
</dbReference>
<keyword evidence="3" id="KW-0964">Secreted</keyword>
<comment type="similarity">
    <text evidence="2 10">Belongs to the glycosyl hydrolase 5 (cellulase A) family.</text>
</comment>
<accession>A0A6A7C5E7</accession>
<protein>
    <recommendedName>
        <fullName evidence="9">glucan 1,3-beta-glucosidase</fullName>
        <ecNumber evidence="9">3.2.1.58</ecNumber>
    </recommendedName>
</protein>
<evidence type="ECO:0000256" key="1">
    <source>
        <dbReference type="ARBA" id="ARBA00004613"/>
    </source>
</evidence>
<dbReference type="InterPro" id="IPR050386">
    <property type="entry name" value="Glycosyl_hydrolase_5"/>
</dbReference>
<keyword evidence="7" id="KW-0961">Cell wall biogenesis/degradation</keyword>
<dbReference type="PROSITE" id="PS00659">
    <property type="entry name" value="GLYCOSYL_HYDROL_F5"/>
    <property type="match status" value="1"/>
</dbReference>